<reference evidence="1 2" key="1">
    <citation type="journal article" date="2018" name="Front. Plant Sci.">
        <title>Red Clover (Trifolium pratense) and Zigzag Clover (T. medium) - A Picture of Genomic Similarities and Differences.</title>
        <authorList>
            <person name="Dluhosova J."/>
            <person name="Istvanek J."/>
            <person name="Nedelnik J."/>
            <person name="Repkova J."/>
        </authorList>
    </citation>
    <scope>NUCLEOTIDE SEQUENCE [LARGE SCALE GENOMIC DNA]</scope>
    <source>
        <strain evidence="2">cv. 10/8</strain>
        <tissue evidence="1">Leaf</tissue>
    </source>
</reference>
<organism evidence="1 2">
    <name type="scientific">Trifolium medium</name>
    <dbReference type="NCBI Taxonomy" id="97028"/>
    <lineage>
        <taxon>Eukaryota</taxon>
        <taxon>Viridiplantae</taxon>
        <taxon>Streptophyta</taxon>
        <taxon>Embryophyta</taxon>
        <taxon>Tracheophyta</taxon>
        <taxon>Spermatophyta</taxon>
        <taxon>Magnoliopsida</taxon>
        <taxon>eudicotyledons</taxon>
        <taxon>Gunneridae</taxon>
        <taxon>Pentapetalae</taxon>
        <taxon>rosids</taxon>
        <taxon>fabids</taxon>
        <taxon>Fabales</taxon>
        <taxon>Fabaceae</taxon>
        <taxon>Papilionoideae</taxon>
        <taxon>50 kb inversion clade</taxon>
        <taxon>NPAAA clade</taxon>
        <taxon>Hologalegina</taxon>
        <taxon>IRL clade</taxon>
        <taxon>Trifolieae</taxon>
        <taxon>Trifolium</taxon>
    </lineage>
</organism>
<proteinExistence type="predicted"/>
<protein>
    <submittedName>
        <fullName evidence="1">Putative leucine-rich repeat-containing protein</fullName>
    </submittedName>
</protein>
<evidence type="ECO:0000313" key="1">
    <source>
        <dbReference type="EMBL" id="MCH84780.1"/>
    </source>
</evidence>
<gene>
    <name evidence="1" type="ORF">A2U01_0005616</name>
</gene>
<comment type="caution">
    <text evidence="1">The sequence shown here is derived from an EMBL/GenBank/DDBJ whole genome shotgun (WGS) entry which is preliminary data.</text>
</comment>
<dbReference type="Proteomes" id="UP000265520">
    <property type="component" value="Unassembled WGS sequence"/>
</dbReference>
<accession>A0A392MB92</accession>
<keyword evidence="2" id="KW-1185">Reference proteome</keyword>
<evidence type="ECO:0000313" key="2">
    <source>
        <dbReference type="Proteomes" id="UP000265520"/>
    </source>
</evidence>
<dbReference type="AlphaFoldDB" id="A0A392MB92"/>
<dbReference type="EMBL" id="LXQA010007365">
    <property type="protein sequence ID" value="MCH84780.1"/>
    <property type="molecule type" value="Genomic_DNA"/>
</dbReference>
<sequence length="191" mass="20986">MMSDGQCSGHFKEPLQMSLTLDPGQSRATEVYMPESMSQNIHSNAGGRYLIPSQDPFIPRQDPFIPRQDPFIPRPDSLAAAVNVTDWAANTAYMATPSQSHLNTGSSYDSIRNPDQFLAPRTFGVDAGTIRMNPAAALPPQASNPLDYFTGREAAPSGLVPDDMTWVNLQHPNSALHDPMGKPYLRSSWNR</sequence>
<name>A0A392MB92_9FABA</name>